<dbReference type="Gene3D" id="6.20.240.60">
    <property type="match status" value="1"/>
</dbReference>
<feature type="chain" id="PRO_5046541646" evidence="1">
    <location>
        <begin position="34"/>
        <end position="332"/>
    </location>
</feature>
<keyword evidence="5" id="KW-1185">Reference proteome</keyword>
<feature type="signal peptide" evidence="1">
    <location>
        <begin position="1"/>
        <end position="33"/>
    </location>
</feature>
<sequence>MIIGTKFKHKFTFIALLAVLVFTLGGPQSSVLAAPSTAASEVSIVLNGKEIQLDDPVRIQDNRMYVPAGRIAAQFGASVNWNSDNEELTIETALKDTIVFGNGVSVVYFNDVRYRMDALPFTEGGRLYVPVRTLAEVLHAQLQYNADSSAVIIASVDPAVITETYTIEQAAKDNEISKAALLNRNGLNGKSKINEGTKLRIVRPAFMDQPAGSYTKAELILLAKITTVEAGYESYEGQLAVANVILNRVKSGRFPNNIHDVIYSGRQFPPAHDGTLDKVEPKASALRAAKDALNGKNNVEDAVYFFNPDVTSGPFWSSLDVVVTIGHHSFAK</sequence>
<keyword evidence="4" id="KW-0378">Hydrolase</keyword>
<dbReference type="InterPro" id="IPR042047">
    <property type="entry name" value="SleB_dom1"/>
</dbReference>
<dbReference type="InterPro" id="IPR036582">
    <property type="entry name" value="Mao_N_sf"/>
</dbReference>
<reference evidence="4 5" key="1">
    <citation type="submission" date="2020-09" db="EMBL/GenBank/DDBJ databases">
        <title>Paenibacillus sp. strain PR3 16S rRNA gene Genome sequencing and assembly.</title>
        <authorList>
            <person name="Kim J."/>
        </authorList>
    </citation>
    <scope>NUCLEOTIDE SEQUENCE [LARGE SCALE GENOMIC DNA]</scope>
    <source>
        <strain evidence="4 5">PR3</strain>
    </source>
</reference>
<dbReference type="EMBL" id="JACXZA010000003">
    <property type="protein sequence ID" value="MBD3919664.1"/>
    <property type="molecule type" value="Genomic_DNA"/>
</dbReference>
<dbReference type="Gene3D" id="3.30.457.10">
    <property type="entry name" value="Copper amine oxidase-like, N-terminal domain"/>
    <property type="match status" value="1"/>
</dbReference>
<accession>A0ABR8MYR6</accession>
<evidence type="ECO:0000256" key="1">
    <source>
        <dbReference type="SAM" id="SignalP"/>
    </source>
</evidence>
<feature type="domain" description="Cell wall hydrolase SleB" evidence="2">
    <location>
        <begin position="233"/>
        <end position="331"/>
    </location>
</feature>
<gene>
    <name evidence="4" type="ORF">H8B09_12945</name>
</gene>
<dbReference type="InterPro" id="IPR012854">
    <property type="entry name" value="Cu_amine_oxidase-like_N"/>
</dbReference>
<dbReference type="GO" id="GO:0016787">
    <property type="term" value="F:hydrolase activity"/>
    <property type="evidence" value="ECO:0007669"/>
    <property type="project" value="UniProtKB-KW"/>
</dbReference>
<evidence type="ECO:0000313" key="5">
    <source>
        <dbReference type="Proteomes" id="UP000609346"/>
    </source>
</evidence>
<dbReference type="RefSeq" id="WP_191203963.1">
    <property type="nucleotide sequence ID" value="NZ_JACXZA010000003.1"/>
</dbReference>
<dbReference type="Pfam" id="PF07486">
    <property type="entry name" value="Hydrolase_2"/>
    <property type="match status" value="1"/>
</dbReference>
<proteinExistence type="predicted"/>
<protein>
    <submittedName>
        <fullName evidence="4">Cell wall hydrolase</fullName>
    </submittedName>
</protein>
<evidence type="ECO:0000259" key="3">
    <source>
        <dbReference type="Pfam" id="PF07833"/>
    </source>
</evidence>
<evidence type="ECO:0000259" key="2">
    <source>
        <dbReference type="Pfam" id="PF07486"/>
    </source>
</evidence>
<dbReference type="SUPFAM" id="SSF55383">
    <property type="entry name" value="Copper amine oxidase, domain N"/>
    <property type="match status" value="2"/>
</dbReference>
<keyword evidence="1" id="KW-0732">Signal</keyword>
<evidence type="ECO:0000313" key="4">
    <source>
        <dbReference type="EMBL" id="MBD3919664.1"/>
    </source>
</evidence>
<dbReference type="Proteomes" id="UP000609346">
    <property type="component" value="Unassembled WGS sequence"/>
</dbReference>
<comment type="caution">
    <text evidence="4">The sequence shown here is derived from an EMBL/GenBank/DDBJ whole genome shotgun (WGS) entry which is preliminary data.</text>
</comment>
<organism evidence="4 5">
    <name type="scientific">Paenibacillus terricola</name>
    <dbReference type="NCBI Taxonomy" id="2763503"/>
    <lineage>
        <taxon>Bacteria</taxon>
        <taxon>Bacillati</taxon>
        <taxon>Bacillota</taxon>
        <taxon>Bacilli</taxon>
        <taxon>Bacillales</taxon>
        <taxon>Paenibacillaceae</taxon>
        <taxon>Paenibacillus</taxon>
    </lineage>
</organism>
<name>A0ABR8MYR6_9BACL</name>
<dbReference type="InterPro" id="IPR011105">
    <property type="entry name" value="Cell_wall_hydrolase_SleB"/>
</dbReference>
<dbReference type="Gene3D" id="1.10.10.2520">
    <property type="entry name" value="Cell wall hydrolase SleB, domain 1"/>
    <property type="match status" value="1"/>
</dbReference>
<feature type="domain" description="Copper amine oxidase-like N-terminal" evidence="3">
    <location>
        <begin position="45"/>
        <end position="153"/>
    </location>
</feature>
<dbReference type="Pfam" id="PF07833">
    <property type="entry name" value="Cu_amine_oxidN1"/>
    <property type="match status" value="1"/>
</dbReference>